<organism evidence="4 5">
    <name type="scientific">Sphingomonas hylomeconis</name>
    <dbReference type="NCBI Taxonomy" id="1395958"/>
    <lineage>
        <taxon>Bacteria</taxon>
        <taxon>Pseudomonadati</taxon>
        <taxon>Pseudomonadota</taxon>
        <taxon>Alphaproteobacteria</taxon>
        <taxon>Sphingomonadales</taxon>
        <taxon>Sphingomonadaceae</taxon>
        <taxon>Sphingomonas</taxon>
    </lineage>
</organism>
<evidence type="ECO:0000313" key="4">
    <source>
        <dbReference type="EMBL" id="MFC3580922.1"/>
    </source>
</evidence>
<dbReference type="EMBL" id="JBHRXP010000007">
    <property type="protein sequence ID" value="MFC3580922.1"/>
    <property type="molecule type" value="Genomic_DNA"/>
</dbReference>
<dbReference type="PANTHER" id="PTHR10204">
    <property type="entry name" value="NAD P H OXIDOREDUCTASE-RELATED"/>
    <property type="match status" value="1"/>
</dbReference>
<dbReference type="Gene3D" id="3.40.50.360">
    <property type="match status" value="1"/>
</dbReference>
<evidence type="ECO:0000256" key="1">
    <source>
        <dbReference type="ARBA" id="ARBA00006252"/>
    </source>
</evidence>
<dbReference type="InterPro" id="IPR029039">
    <property type="entry name" value="Flavoprotein-like_sf"/>
</dbReference>
<dbReference type="SUPFAM" id="SSF52218">
    <property type="entry name" value="Flavoproteins"/>
    <property type="match status" value="1"/>
</dbReference>
<dbReference type="InterPro" id="IPR003680">
    <property type="entry name" value="Flavodoxin_fold"/>
</dbReference>
<evidence type="ECO:0000259" key="3">
    <source>
        <dbReference type="Pfam" id="PF02525"/>
    </source>
</evidence>
<name>A0ABV7SVI0_9SPHN</name>
<dbReference type="RefSeq" id="WP_261294285.1">
    <property type="nucleotide sequence ID" value="NZ_JANQBK010000005.1"/>
</dbReference>
<evidence type="ECO:0000256" key="2">
    <source>
        <dbReference type="ARBA" id="ARBA00023002"/>
    </source>
</evidence>
<dbReference type="Proteomes" id="UP001595713">
    <property type="component" value="Unassembled WGS sequence"/>
</dbReference>
<comment type="caution">
    <text evidence="4">The sequence shown here is derived from an EMBL/GenBank/DDBJ whole genome shotgun (WGS) entry which is preliminary data.</text>
</comment>
<gene>
    <name evidence="4" type="ORF">ACFONA_12170</name>
</gene>
<dbReference type="EC" id="1.-.-.-" evidence="4"/>
<feature type="domain" description="Flavodoxin-like fold" evidence="3">
    <location>
        <begin position="17"/>
        <end position="202"/>
    </location>
</feature>
<dbReference type="PANTHER" id="PTHR10204:SF34">
    <property type="entry name" value="NAD(P)H DEHYDROGENASE [QUINONE] 1 ISOFORM 1"/>
    <property type="match status" value="1"/>
</dbReference>
<evidence type="ECO:0000313" key="5">
    <source>
        <dbReference type="Proteomes" id="UP001595713"/>
    </source>
</evidence>
<dbReference type="EC" id="1.6.99.-" evidence="4"/>
<dbReference type="GO" id="GO:0016491">
    <property type="term" value="F:oxidoreductase activity"/>
    <property type="evidence" value="ECO:0007669"/>
    <property type="project" value="UniProtKB-KW"/>
</dbReference>
<comment type="similarity">
    <text evidence="1">Belongs to the NAD(P)H dehydrogenase (quinone) family.</text>
</comment>
<reference evidence="5" key="1">
    <citation type="journal article" date="2019" name="Int. J. Syst. Evol. Microbiol.">
        <title>The Global Catalogue of Microorganisms (GCM) 10K type strain sequencing project: providing services to taxonomists for standard genome sequencing and annotation.</title>
        <authorList>
            <consortium name="The Broad Institute Genomics Platform"/>
            <consortium name="The Broad Institute Genome Sequencing Center for Infectious Disease"/>
            <person name="Wu L."/>
            <person name="Ma J."/>
        </authorList>
    </citation>
    <scope>NUCLEOTIDE SEQUENCE [LARGE SCALE GENOMIC DNA]</scope>
    <source>
        <strain evidence="5">KCTC 42739</strain>
    </source>
</reference>
<dbReference type="InterPro" id="IPR051545">
    <property type="entry name" value="NAD(P)H_dehydrogenase_qn"/>
</dbReference>
<keyword evidence="5" id="KW-1185">Reference proteome</keyword>
<sequence length="229" mass="25256">MTRAARPSAAPRDISHVIVLGNPDAASFSHAVANAYRDAVIECGQQAVVRDLYAMHFDPLLKADERPGRRGTAPAADVVAEIDLVRDASVITLVYPLWYGLPPAIIKGYIDRVLGAGFSARDIVAGSSHGLLHGKRFMSFSSSASTRPWLEEHGQWVSIRQALDTYLATIFALEEGGHVHFDAIVEGVSEQYVAECLADVRERARRTCSHLLSNRHHQRQRALLHTERL</sequence>
<protein>
    <submittedName>
        <fullName evidence="4">NAD(P)H-dependent oxidoreductase</fullName>
        <ecNumber evidence="4">1.-.-.-</ecNumber>
        <ecNumber evidence="4">1.6.99.-</ecNumber>
    </submittedName>
</protein>
<dbReference type="Pfam" id="PF02525">
    <property type="entry name" value="Flavodoxin_2"/>
    <property type="match status" value="1"/>
</dbReference>
<proteinExistence type="inferred from homology"/>
<accession>A0ABV7SVI0</accession>
<keyword evidence="2 4" id="KW-0560">Oxidoreductase</keyword>